<evidence type="ECO:0000256" key="4">
    <source>
        <dbReference type="ARBA" id="ARBA00022679"/>
    </source>
</evidence>
<protein>
    <submittedName>
        <fullName evidence="7">Uncharacterized protein</fullName>
    </submittedName>
</protein>
<dbReference type="InterPro" id="IPR012337">
    <property type="entry name" value="RNaseH-like_sf"/>
</dbReference>
<dbReference type="InterPro" id="IPR036397">
    <property type="entry name" value="RNaseH_sf"/>
</dbReference>
<keyword evidence="8" id="KW-1185">Reference proteome</keyword>
<dbReference type="PANTHER" id="PTHR32116">
    <property type="entry name" value="GALACTURONOSYLTRANSFERASE 4-RELATED"/>
    <property type="match status" value="1"/>
</dbReference>
<comment type="similarity">
    <text evidence="2">Belongs to the glycosyltransferase 8 family.</text>
</comment>
<accession>A0ABQ8H5U8</accession>
<evidence type="ECO:0000259" key="6">
    <source>
        <dbReference type="Pfam" id="PF13456"/>
    </source>
</evidence>
<feature type="domain" description="Reverse transcriptase" evidence="5">
    <location>
        <begin position="807"/>
        <end position="894"/>
    </location>
</feature>
<organism evidence="7 8">
    <name type="scientific">Xanthoceras sorbifolium</name>
    <dbReference type="NCBI Taxonomy" id="99658"/>
    <lineage>
        <taxon>Eukaryota</taxon>
        <taxon>Viridiplantae</taxon>
        <taxon>Streptophyta</taxon>
        <taxon>Embryophyta</taxon>
        <taxon>Tracheophyta</taxon>
        <taxon>Spermatophyta</taxon>
        <taxon>Magnoliopsida</taxon>
        <taxon>eudicotyledons</taxon>
        <taxon>Gunneridae</taxon>
        <taxon>Pentapetalae</taxon>
        <taxon>rosids</taxon>
        <taxon>malvids</taxon>
        <taxon>Sapindales</taxon>
        <taxon>Sapindaceae</taxon>
        <taxon>Xanthoceroideae</taxon>
        <taxon>Xanthoceras</taxon>
    </lineage>
</organism>
<keyword evidence="3" id="KW-0328">Glycosyltransferase</keyword>
<evidence type="ECO:0000313" key="7">
    <source>
        <dbReference type="EMBL" id="KAH7549260.1"/>
    </source>
</evidence>
<proteinExistence type="inferred from homology"/>
<dbReference type="InterPro" id="IPR002156">
    <property type="entry name" value="RNaseH_domain"/>
</dbReference>
<evidence type="ECO:0000313" key="8">
    <source>
        <dbReference type="Proteomes" id="UP000827721"/>
    </source>
</evidence>
<dbReference type="SUPFAM" id="SSF53098">
    <property type="entry name" value="Ribonuclease H-like"/>
    <property type="match status" value="1"/>
</dbReference>
<comment type="pathway">
    <text evidence="1">Glycan metabolism; pectin biosynthesis.</text>
</comment>
<dbReference type="InterPro" id="IPR029044">
    <property type="entry name" value="Nucleotide-diphossugar_trans"/>
</dbReference>
<dbReference type="PANTHER" id="PTHR32116:SF20">
    <property type="entry name" value="HEXOSYLTRANSFERASE GAUT11"/>
    <property type="match status" value="1"/>
</dbReference>
<dbReference type="SUPFAM" id="SSF53448">
    <property type="entry name" value="Nucleotide-diphospho-sugar transferases"/>
    <property type="match status" value="1"/>
</dbReference>
<dbReference type="InterPro" id="IPR000477">
    <property type="entry name" value="RT_dom"/>
</dbReference>
<dbReference type="Pfam" id="PF13456">
    <property type="entry name" value="RVT_3"/>
    <property type="match status" value="1"/>
</dbReference>
<dbReference type="Gene3D" id="3.30.420.10">
    <property type="entry name" value="Ribonuclease H-like superfamily/Ribonuclease H"/>
    <property type="match status" value="1"/>
</dbReference>
<sequence>MTLAKAYVIIAKEHNNLHLAWELSKKIRSCQLLLSKAAMRGEPITLDEAEPIISSLSSLIFKAQDAHYDIATTIMTMKSHIQALEERANAATVQSTVFGQLVAEGLPKSLHCLKVKLTVDWLRIRPLQDLAEERRNSPRLVDNNLYHFCIFSDNVLATSVVVNSTIINADHPKQIVFHIVTNGVTYGAMQAWLLNNDFKGSTIEVQNIEEFSWLNASYSPIVKQLLDADSRAYYFGEYQDLRIEPKLRNPKYLALLNHLRFYIPEIYPQLEKIVFVDDDVVVQKDLTPLFSLDLHGNVNGAVETCLEAFHRYYKYLNFSNPIISSKFDPQACGWAFGMNVFDLVAWRKANVTGRYHYWQEQNADRTLWKLGTLPPALLAFYGLTEPLDRRWHVLGLGFDLNIDNRLIESAAVIHFNGNMKPWLKLAITRYKPLWERYINQSHPYVQECITEVLASSRHTITFVAAEANKCWVATVVYANPSCGIRKKLWQYLNLIRGCFVGPWVVLRDFNEITHIAKKKRRLDRVVCSIDWRMMFPEGFVRHLPRINSDHCPIVLNLYSAHIPSNSLKPFRFEAMQALHADYSGFVLNCWNMNVGSFSKKLNALTANLKDWNKDSFGYIFRRKRVLLARILGIQKSLSCNYNSSLVSLEYLLSNEYNNIINQEEMFWLQKSRNNWLSCGDRNTKFFHLSTMIRRRQNKIEGLRDVNEDWVDDKFGLKRIACDYFKSLFFYKNASFDYTSLLALIPTIDDISKESICRGISKEEVKSSLMDLVNMVTDNFRLGHFPFELNQTLIALILKIPSPLEMANFCPISLCNTAYKVVSNIIVSRLKGVMADLVGPNQVAFNPGRQIQDNIVVAQEVLHKLYVSKSKKGFLAWKIDLAKAYDKIQWDFIENVLLEGDSISPYLFVICMEKLYHLIVDCMNKGSWKPISVFRGGPLIYHLFFADDLILFDHATVQQAESMKLCLDRFCGSSGQEVSYSKSRVFCYSLVRDGNARAPASICGSPITNDLRKYLGVPLLYSRITKHTYCEILEKTQKRLASWKSAILSMAGRVILIKAVTAAIPVYSMKTVHLVNWGTIYTPKGNGGLGIKNTKLINQSLLAKAGWRILQGEKGVWRQLLTCKYLNNANLLVPGNGDKSVCSNTWKGIKFGAKLLSSGINWRIRNGNSVHFWTNVWVSDCGSLANHAYVVLNDTLLFEKCYSGLESIDHLLRGCRYSVGIWNQVCAGFSSSTTFSDSFISWIYANLKNIALIVGDAPWYMVFALTIWYIWKWRCCKVFDINFVIPVNSHIPIFRYVKEWWNCCIKLNVDGSLRACDSSITTAGVLRNCEICWKRGFIIKIGVGSIMEAELWDLYEGLKFARASGFKSIVVESDFMDVVSLVNTGPCVNHPCFNLVDACCSLMKVNWAYSIVHIFREANRLADVLAGLGHDLALDIHALETIPPQAALIFEDDRRNLAMARLIPR</sequence>
<dbReference type="Pfam" id="PF00078">
    <property type="entry name" value="RVT_1"/>
    <property type="match status" value="1"/>
</dbReference>
<evidence type="ECO:0000256" key="1">
    <source>
        <dbReference type="ARBA" id="ARBA00004877"/>
    </source>
</evidence>
<dbReference type="InterPro" id="IPR044730">
    <property type="entry name" value="RNase_H-like_dom_plant"/>
</dbReference>
<dbReference type="CDD" id="cd06429">
    <property type="entry name" value="GT8_like_1"/>
    <property type="match status" value="1"/>
</dbReference>
<feature type="domain" description="RNase H type-1" evidence="6">
    <location>
        <begin position="1307"/>
        <end position="1425"/>
    </location>
</feature>
<evidence type="ECO:0000256" key="3">
    <source>
        <dbReference type="ARBA" id="ARBA00022676"/>
    </source>
</evidence>
<dbReference type="Gene3D" id="3.90.550.10">
    <property type="entry name" value="Spore Coat Polysaccharide Biosynthesis Protein SpsA, Chain A"/>
    <property type="match status" value="1"/>
</dbReference>
<gene>
    <name evidence="7" type="ORF">JRO89_XS13G0005700</name>
</gene>
<dbReference type="InterPro" id="IPR036691">
    <property type="entry name" value="Endo/exonu/phosph_ase_sf"/>
</dbReference>
<dbReference type="CDD" id="cd01650">
    <property type="entry name" value="RT_nLTR_like"/>
    <property type="match status" value="1"/>
</dbReference>
<dbReference type="InterPro" id="IPR043502">
    <property type="entry name" value="DNA/RNA_pol_sf"/>
</dbReference>
<reference evidence="7 8" key="1">
    <citation type="submission" date="2021-02" db="EMBL/GenBank/DDBJ databases">
        <title>Plant Genome Project.</title>
        <authorList>
            <person name="Zhang R.-G."/>
        </authorList>
    </citation>
    <scope>NUCLEOTIDE SEQUENCE [LARGE SCALE GENOMIC DNA]</scope>
    <source>
        <tissue evidence="7">Leaves</tissue>
    </source>
</reference>
<dbReference type="InterPro" id="IPR002495">
    <property type="entry name" value="Glyco_trans_8"/>
</dbReference>
<comment type="caution">
    <text evidence="7">The sequence shown here is derived from an EMBL/GenBank/DDBJ whole genome shotgun (WGS) entry which is preliminary data.</text>
</comment>
<dbReference type="SUPFAM" id="SSF56672">
    <property type="entry name" value="DNA/RNA polymerases"/>
    <property type="match status" value="1"/>
</dbReference>
<keyword evidence="4" id="KW-0808">Transferase</keyword>
<dbReference type="SUPFAM" id="SSF56219">
    <property type="entry name" value="DNase I-like"/>
    <property type="match status" value="1"/>
</dbReference>
<dbReference type="EMBL" id="JAFEMO010000013">
    <property type="protein sequence ID" value="KAH7549260.1"/>
    <property type="molecule type" value="Genomic_DNA"/>
</dbReference>
<dbReference type="Pfam" id="PF01501">
    <property type="entry name" value="Glyco_transf_8"/>
    <property type="match status" value="1"/>
</dbReference>
<dbReference type="InterPro" id="IPR029993">
    <property type="entry name" value="GAUT"/>
</dbReference>
<evidence type="ECO:0000256" key="2">
    <source>
        <dbReference type="ARBA" id="ARBA00006351"/>
    </source>
</evidence>
<name>A0ABQ8H5U8_9ROSI</name>
<dbReference type="Proteomes" id="UP000827721">
    <property type="component" value="Unassembled WGS sequence"/>
</dbReference>
<evidence type="ECO:0000259" key="5">
    <source>
        <dbReference type="Pfam" id="PF00078"/>
    </source>
</evidence>
<dbReference type="CDD" id="cd06222">
    <property type="entry name" value="RNase_H_like"/>
    <property type="match status" value="1"/>
</dbReference>